<name>A0ABV5LSX2_9ACTN</name>
<evidence type="ECO:0000256" key="1">
    <source>
        <dbReference type="SAM" id="SignalP"/>
    </source>
</evidence>
<dbReference type="RefSeq" id="WP_380134971.1">
    <property type="nucleotide sequence ID" value="NZ_JBHLUI010000003.1"/>
</dbReference>
<evidence type="ECO:0000313" key="2">
    <source>
        <dbReference type="EMBL" id="MFB9377173.1"/>
    </source>
</evidence>
<keyword evidence="3" id="KW-1185">Reference proteome</keyword>
<protein>
    <submittedName>
        <fullName evidence="2">Uncharacterized protein</fullName>
    </submittedName>
</protein>
<dbReference type="EMBL" id="JBHMDM010000004">
    <property type="protein sequence ID" value="MFB9377173.1"/>
    <property type="molecule type" value="Genomic_DNA"/>
</dbReference>
<organism evidence="2 3">
    <name type="scientific">Kineococcus gynurae</name>
    <dbReference type="NCBI Taxonomy" id="452979"/>
    <lineage>
        <taxon>Bacteria</taxon>
        <taxon>Bacillati</taxon>
        <taxon>Actinomycetota</taxon>
        <taxon>Actinomycetes</taxon>
        <taxon>Kineosporiales</taxon>
        <taxon>Kineosporiaceae</taxon>
        <taxon>Kineococcus</taxon>
    </lineage>
</organism>
<proteinExistence type="predicted"/>
<feature type="signal peptide" evidence="1">
    <location>
        <begin position="1"/>
        <end position="22"/>
    </location>
</feature>
<evidence type="ECO:0000313" key="3">
    <source>
        <dbReference type="Proteomes" id="UP001589748"/>
    </source>
</evidence>
<keyword evidence="1" id="KW-0732">Signal</keyword>
<accession>A0ABV5LSX2</accession>
<reference evidence="2 3" key="1">
    <citation type="submission" date="2024-09" db="EMBL/GenBank/DDBJ databases">
        <authorList>
            <person name="Sun Q."/>
            <person name="Mori K."/>
        </authorList>
    </citation>
    <scope>NUCLEOTIDE SEQUENCE [LARGE SCALE GENOMIC DNA]</scope>
    <source>
        <strain evidence="2 3">TISTR 1856</strain>
    </source>
</reference>
<dbReference type="Proteomes" id="UP001589748">
    <property type="component" value="Unassembled WGS sequence"/>
</dbReference>
<feature type="chain" id="PRO_5046240384" evidence="1">
    <location>
        <begin position="23"/>
        <end position="149"/>
    </location>
</feature>
<comment type="caution">
    <text evidence="2">The sequence shown here is derived from an EMBL/GenBank/DDBJ whole genome shotgun (WGS) entry which is preliminary data.</text>
</comment>
<gene>
    <name evidence="2" type="ORF">ACFFVI_09335</name>
</gene>
<sequence>MHPSRAAVVTVLLLTSACSRGATEYACTLIGPPFGLEFDLTAVNVPAQPVDSPLVVDVCADDVCQSRRVRDLVTDPAAPAGVDTGRKFVFDLDMSATPTAYLRLHDEGGPVLREVEVTVEALAVSSDVNGERCRSHGFWGRFASNPTAP</sequence>
<dbReference type="PROSITE" id="PS51257">
    <property type="entry name" value="PROKAR_LIPOPROTEIN"/>
    <property type="match status" value="1"/>
</dbReference>